<dbReference type="GO" id="GO:0003887">
    <property type="term" value="F:DNA-directed DNA polymerase activity"/>
    <property type="evidence" value="ECO:0007669"/>
    <property type="project" value="UniProtKB-KW"/>
</dbReference>
<dbReference type="SMART" id="SM00481">
    <property type="entry name" value="POLIIIAc"/>
    <property type="match status" value="1"/>
</dbReference>
<comment type="similarity">
    <text evidence="2">Belongs to the DNA polymerase type-C family. DnaE subfamily.</text>
</comment>
<accession>A0A075LME2</accession>
<organism evidence="12 13">
    <name type="scientific">Terribacillus saccharophilus</name>
    <dbReference type="NCBI Taxonomy" id="361277"/>
    <lineage>
        <taxon>Bacteria</taxon>
        <taxon>Bacillati</taxon>
        <taxon>Bacillota</taxon>
        <taxon>Bacilli</taxon>
        <taxon>Bacillales</taxon>
        <taxon>Bacillaceae</taxon>
        <taxon>Terribacillus</taxon>
    </lineage>
</organism>
<dbReference type="InterPro" id="IPR011708">
    <property type="entry name" value="DNA_pol3_alpha_NTPase_dom"/>
</dbReference>
<dbReference type="HOGENOM" id="CLU_001600_0_1_9"/>
<evidence type="ECO:0000256" key="10">
    <source>
        <dbReference type="ARBA" id="ARBA00049244"/>
    </source>
</evidence>
<dbReference type="Proteomes" id="UP000027980">
    <property type="component" value="Chromosome"/>
</dbReference>
<evidence type="ECO:0000256" key="1">
    <source>
        <dbReference type="ARBA" id="ARBA00004496"/>
    </source>
</evidence>
<proteinExistence type="inferred from homology"/>
<name>A0A075LME2_9BACI</name>
<evidence type="ECO:0000256" key="3">
    <source>
        <dbReference type="ARBA" id="ARBA00012417"/>
    </source>
</evidence>
<gene>
    <name evidence="12" type="ORF">GZ22_10835</name>
</gene>
<evidence type="ECO:0000256" key="2">
    <source>
        <dbReference type="ARBA" id="ARBA00009496"/>
    </source>
</evidence>
<dbReference type="PANTHER" id="PTHR32294:SF0">
    <property type="entry name" value="DNA POLYMERASE III SUBUNIT ALPHA"/>
    <property type="match status" value="1"/>
</dbReference>
<evidence type="ECO:0000256" key="5">
    <source>
        <dbReference type="ARBA" id="ARBA00022679"/>
    </source>
</evidence>
<dbReference type="GO" id="GO:0008408">
    <property type="term" value="F:3'-5' exonuclease activity"/>
    <property type="evidence" value="ECO:0007669"/>
    <property type="project" value="InterPro"/>
</dbReference>
<dbReference type="Pfam" id="PF17657">
    <property type="entry name" value="DNA_pol3_finger"/>
    <property type="match status" value="1"/>
</dbReference>
<dbReference type="InterPro" id="IPR004365">
    <property type="entry name" value="NA-bd_OB_tRNA"/>
</dbReference>
<evidence type="ECO:0000256" key="9">
    <source>
        <dbReference type="ARBA" id="ARBA00025611"/>
    </source>
</evidence>
<keyword evidence="5" id="KW-0808">Transferase</keyword>
<dbReference type="NCBIfam" id="TIGR00594">
    <property type="entry name" value="polc"/>
    <property type="match status" value="1"/>
</dbReference>
<dbReference type="SUPFAM" id="SSF89550">
    <property type="entry name" value="PHP domain-like"/>
    <property type="match status" value="1"/>
</dbReference>
<dbReference type="NCBIfam" id="NF004226">
    <property type="entry name" value="PRK05673.1"/>
    <property type="match status" value="1"/>
</dbReference>
<dbReference type="EMBL" id="CP008876">
    <property type="protein sequence ID" value="AIF67092.1"/>
    <property type="molecule type" value="Genomic_DNA"/>
</dbReference>
<evidence type="ECO:0000259" key="11">
    <source>
        <dbReference type="SMART" id="SM00481"/>
    </source>
</evidence>
<dbReference type="InterPro" id="IPR016195">
    <property type="entry name" value="Pol/histidinol_Pase-like"/>
</dbReference>
<comment type="subcellular location">
    <subcellularLocation>
        <location evidence="1">Cytoplasm</location>
    </subcellularLocation>
</comment>
<dbReference type="KEGG" id="tap:GZ22_10835"/>
<dbReference type="InterPro" id="IPR041931">
    <property type="entry name" value="DNA_pol3_alpha_thumb_dom"/>
</dbReference>
<protein>
    <recommendedName>
        <fullName evidence="4">DNA polymerase III subunit alpha</fullName>
        <ecNumber evidence="3">2.7.7.7</ecNumber>
    </recommendedName>
</protein>
<dbReference type="InterPro" id="IPR040982">
    <property type="entry name" value="DNA_pol3_finger"/>
</dbReference>
<evidence type="ECO:0000256" key="8">
    <source>
        <dbReference type="ARBA" id="ARBA00022932"/>
    </source>
</evidence>
<dbReference type="GO" id="GO:0005737">
    <property type="term" value="C:cytoplasm"/>
    <property type="evidence" value="ECO:0007669"/>
    <property type="project" value="UniProtKB-SubCell"/>
</dbReference>
<keyword evidence="7" id="KW-0235">DNA replication</keyword>
<dbReference type="Gene3D" id="3.20.20.140">
    <property type="entry name" value="Metal-dependent hydrolases"/>
    <property type="match status" value="1"/>
</dbReference>
<dbReference type="InterPro" id="IPR029460">
    <property type="entry name" value="DNAPol_HHH"/>
</dbReference>
<dbReference type="AlphaFoldDB" id="A0A075LME2"/>
<sequence length="1090" mass="122626">MEFSHLQIRSSYSFYQSTIKIPQLVKKAKEAGFEALALTDDVVMYGVVPFYQACLEAGIKPIIGIHVPIEAEGQITKVLMLAENDIGYQQLAELSTYLQTNETNYLPISSLEAYANGVIAIIPTHTLIQLQIDPWRSIFGERLYAGISPEELRYLDDQTLTNWQQQYNLRFAATGDVRYVQEDDIDAYHCLLAIEEGATWEPLAHDAQPTHHLRTGAEMEGLSDSVLWREALAEAGFIAERCTIQLQLGGRHLPAYPVPQEEQADAYLSQICSKRLQELYGDRTDAQERLTYELNVIKEMGFSDYFLIVWDFVRYAKEHGIRVGPGRGSAAGSLVAYVLGITAVDPLAYGLLFERFLNPERISMPDIDIDFSDYRRDEVIRYVRNKYGADHVAQIITFGTFAARSLLRELVKTMEIPQSDAAYLLKMIPNNAASLSAGLKASEELTAYVKESEQLKSLFRIGVKLEGLPRHASTHAAGIVISADPLVKTVPLASGHDEVALTQFAMKELEQLGLLKMDFLGLRNLSLMDHVLNSLPKQPDIESVPLDDEATFRLFREGRTNGVFQFESSGMKQVLRQLKPSSFEDIVAVNALYRPGPMSYIPVFVRRKHGEEAVSYPHAKLAPILEKTYGVLVYQEQIMQIAASMAGYKLGEADLLRRAVSKKDAELLEKEESRFLSGCIENGYSTDTAKEVFSWIVKFANYGFNRSHAVAYSYLAYQLAYLKAHFPANFFAELMSGVANQPDKIRQYIREAADSGIRILAPSINKSFGKYTVENRNIRIGLLTIKGIGAQVVRQIIDARKDGPFKHLFDFCVRVSISKSALEQLILAGAFDNIHDNRAAVLATIDKAMEQAELFRELYDQPSLLGEVEFEATYEKQEPFSPMAILKYEKEVLGLYISSHPLASYRGDLRSSGYIAVQQLEALPAKKQVRLAAVVLQQRTIRTKKGQPMAFLTLGDETGEVEAVVFPDLHRQIGRFLEEETLLDLVGKIEERNGERQLILQEAQLFQEDKLEPSKERLFIRYDTIAEEEVLDIVRECATQYPGNVPVIVVHKETRKSYQLSGSYHLELSQKSLGILRNHFGKENVAVSGQ</sequence>
<dbReference type="Pfam" id="PF02811">
    <property type="entry name" value="PHP"/>
    <property type="match status" value="1"/>
</dbReference>
<dbReference type="PANTHER" id="PTHR32294">
    <property type="entry name" value="DNA POLYMERASE III SUBUNIT ALPHA"/>
    <property type="match status" value="1"/>
</dbReference>
<dbReference type="InterPro" id="IPR003141">
    <property type="entry name" value="Pol/His_phosphatase_N"/>
</dbReference>
<dbReference type="OrthoDB" id="9803237at2"/>
<dbReference type="InterPro" id="IPR004805">
    <property type="entry name" value="DnaE2/DnaE/PolC"/>
</dbReference>
<comment type="catalytic activity">
    <reaction evidence="10">
        <text>DNA(n) + a 2'-deoxyribonucleoside 5'-triphosphate = DNA(n+1) + diphosphate</text>
        <dbReference type="Rhea" id="RHEA:22508"/>
        <dbReference type="Rhea" id="RHEA-COMP:17339"/>
        <dbReference type="Rhea" id="RHEA-COMP:17340"/>
        <dbReference type="ChEBI" id="CHEBI:33019"/>
        <dbReference type="ChEBI" id="CHEBI:61560"/>
        <dbReference type="ChEBI" id="CHEBI:173112"/>
        <dbReference type="EC" id="2.7.7.7"/>
    </reaction>
</comment>
<dbReference type="Pfam" id="PF07733">
    <property type="entry name" value="DNA_pol3_alpha"/>
    <property type="match status" value="1"/>
</dbReference>
<dbReference type="Pfam" id="PF01336">
    <property type="entry name" value="tRNA_anti-codon"/>
    <property type="match status" value="1"/>
</dbReference>
<evidence type="ECO:0000256" key="4">
    <source>
        <dbReference type="ARBA" id="ARBA00019114"/>
    </source>
</evidence>
<dbReference type="GO" id="GO:0006260">
    <property type="term" value="P:DNA replication"/>
    <property type="evidence" value="ECO:0007669"/>
    <property type="project" value="UniProtKB-KW"/>
</dbReference>
<dbReference type="SUPFAM" id="SSF160975">
    <property type="entry name" value="AF1531-like"/>
    <property type="match status" value="1"/>
</dbReference>
<dbReference type="Gene3D" id="1.10.10.1600">
    <property type="entry name" value="Bacterial DNA polymerase III alpha subunit, thumb domain"/>
    <property type="match status" value="1"/>
</dbReference>
<dbReference type="CDD" id="cd04485">
    <property type="entry name" value="DnaE_OBF"/>
    <property type="match status" value="1"/>
</dbReference>
<reference evidence="12 13" key="1">
    <citation type="submission" date="2014-07" db="EMBL/GenBank/DDBJ databases">
        <title>Complete genome sequence of a moderately halophilic bacterium Terribacillus aidingensis MP602, isolated from Cryptomeria fortunei in Tianmu mountain in China.</title>
        <authorList>
            <person name="Wang Y."/>
            <person name="Lu P."/>
            <person name="Zhang L."/>
        </authorList>
    </citation>
    <scope>NUCLEOTIDE SEQUENCE [LARGE SCALE GENOMIC DNA]</scope>
    <source>
        <strain evidence="12 13">MP602</strain>
    </source>
</reference>
<dbReference type="GO" id="GO:0003676">
    <property type="term" value="F:nucleic acid binding"/>
    <property type="evidence" value="ECO:0007669"/>
    <property type="project" value="InterPro"/>
</dbReference>
<evidence type="ECO:0000313" key="12">
    <source>
        <dbReference type="EMBL" id="AIF67092.1"/>
    </source>
</evidence>
<dbReference type="Gene3D" id="1.10.150.870">
    <property type="match status" value="1"/>
</dbReference>
<dbReference type="RefSeq" id="WP_038562202.1">
    <property type="nucleotide sequence ID" value="NZ_CP008876.1"/>
</dbReference>
<dbReference type="EC" id="2.7.7.7" evidence="3"/>
<evidence type="ECO:0000313" key="13">
    <source>
        <dbReference type="Proteomes" id="UP000027980"/>
    </source>
</evidence>
<keyword evidence="6" id="KW-0548">Nucleotidyltransferase</keyword>
<feature type="domain" description="Polymerase/histidinol phosphatase N-terminal" evidence="11">
    <location>
        <begin position="4"/>
        <end position="71"/>
    </location>
</feature>
<evidence type="ECO:0000256" key="6">
    <source>
        <dbReference type="ARBA" id="ARBA00022695"/>
    </source>
</evidence>
<evidence type="ECO:0000256" key="7">
    <source>
        <dbReference type="ARBA" id="ARBA00022705"/>
    </source>
</evidence>
<dbReference type="GeneID" id="34220323"/>
<dbReference type="InterPro" id="IPR004013">
    <property type="entry name" value="PHP_dom"/>
</dbReference>
<keyword evidence="8" id="KW-0239">DNA-directed DNA polymerase</keyword>
<comment type="function">
    <text evidence="9">DNA polymerase III is a complex, multichain enzyme responsible for most of the replicative synthesis in bacteria. This DNA polymerase also exhibits 3' to 5' exonuclease activity. The alpha chain is the DNA polymerase.</text>
</comment>
<dbReference type="Pfam" id="PF14579">
    <property type="entry name" value="HHH_6"/>
    <property type="match status" value="1"/>
</dbReference>